<evidence type="ECO:0000256" key="1">
    <source>
        <dbReference type="ARBA" id="ARBA00004629"/>
    </source>
</evidence>
<dbReference type="PANTHER" id="PTHR14030:SF4">
    <property type="entry name" value="BUB1 KINASE, ISOFORM A-RELATED"/>
    <property type="match status" value="1"/>
</dbReference>
<feature type="compositionally biased region" description="Basic and acidic residues" evidence="5">
    <location>
        <begin position="569"/>
        <end position="582"/>
    </location>
</feature>
<protein>
    <recommendedName>
        <fullName evidence="10">Protein kinase domain-containing protein</fullName>
    </recommendedName>
</protein>
<evidence type="ECO:0000313" key="8">
    <source>
        <dbReference type="EMBL" id="EAQ92724.1"/>
    </source>
</evidence>
<dbReference type="InParanoid" id="Q2HFP5"/>
<dbReference type="SMART" id="SM00220">
    <property type="entry name" value="S_TKc"/>
    <property type="match status" value="1"/>
</dbReference>
<dbReference type="CDD" id="cd13981">
    <property type="entry name" value="STKc_Bub1_BubR1"/>
    <property type="match status" value="1"/>
</dbReference>
<feature type="region of interest" description="Disordered" evidence="5">
    <location>
        <begin position="267"/>
        <end position="316"/>
    </location>
</feature>
<feature type="domain" description="BUB1 N-terminal" evidence="7">
    <location>
        <begin position="62"/>
        <end position="227"/>
    </location>
</feature>
<feature type="compositionally biased region" description="Acidic residues" evidence="5">
    <location>
        <begin position="540"/>
        <end position="555"/>
    </location>
</feature>
<keyword evidence="9" id="KW-1185">Reference proteome</keyword>
<gene>
    <name evidence="8" type="ORF">CHGG_00959</name>
</gene>
<dbReference type="InterPro" id="IPR008271">
    <property type="entry name" value="Ser/Thr_kinase_AS"/>
</dbReference>
<dbReference type="Pfam" id="PF08171">
    <property type="entry name" value="Mad3_BUB1_II"/>
    <property type="match status" value="1"/>
</dbReference>
<dbReference type="FunFam" id="1.25.40.430:FF:000003">
    <property type="entry name" value="Checkpoint serine/threonine-protein kinase BUB1"/>
    <property type="match status" value="1"/>
</dbReference>
<dbReference type="GO" id="GO:0004672">
    <property type="term" value="F:protein kinase activity"/>
    <property type="evidence" value="ECO:0007669"/>
    <property type="project" value="InterPro"/>
</dbReference>
<dbReference type="PROSITE" id="PS50011">
    <property type="entry name" value="PROTEIN_KINASE_DOM"/>
    <property type="match status" value="1"/>
</dbReference>
<dbReference type="InterPro" id="IPR011009">
    <property type="entry name" value="Kinase-like_dom_sf"/>
</dbReference>
<dbReference type="GO" id="GO:0007094">
    <property type="term" value="P:mitotic spindle assembly checkpoint signaling"/>
    <property type="evidence" value="ECO:0007669"/>
    <property type="project" value="InterPro"/>
</dbReference>
<evidence type="ECO:0000256" key="4">
    <source>
        <dbReference type="ARBA" id="ARBA00023328"/>
    </source>
</evidence>
<evidence type="ECO:0000259" key="6">
    <source>
        <dbReference type="PROSITE" id="PS50011"/>
    </source>
</evidence>
<proteinExistence type="predicted"/>
<dbReference type="PROSITE" id="PS00108">
    <property type="entry name" value="PROTEIN_KINASE_ST"/>
    <property type="match status" value="1"/>
</dbReference>
<dbReference type="InterPro" id="IPR013212">
    <property type="entry name" value="Mad3/Bub1_I"/>
</dbReference>
<evidence type="ECO:0000313" key="9">
    <source>
        <dbReference type="Proteomes" id="UP000001056"/>
    </source>
</evidence>
<dbReference type="GO" id="GO:0005524">
    <property type="term" value="F:ATP binding"/>
    <property type="evidence" value="ECO:0007669"/>
    <property type="project" value="InterPro"/>
</dbReference>
<dbReference type="InterPro" id="IPR000719">
    <property type="entry name" value="Prot_kinase_dom"/>
</dbReference>
<dbReference type="eggNOG" id="KOG1166">
    <property type="taxonomic scope" value="Eukaryota"/>
</dbReference>
<dbReference type="Proteomes" id="UP000001056">
    <property type="component" value="Unassembled WGS sequence"/>
</dbReference>
<dbReference type="PANTHER" id="PTHR14030">
    <property type="entry name" value="MITOTIC CHECKPOINT SERINE/THREONINE-PROTEIN KINASE BUB1"/>
    <property type="match status" value="1"/>
</dbReference>
<dbReference type="GO" id="GO:0051754">
    <property type="term" value="P:meiotic sister chromatid cohesion, centromeric"/>
    <property type="evidence" value="ECO:0007669"/>
    <property type="project" value="TreeGrafter"/>
</dbReference>
<dbReference type="GO" id="GO:0032991">
    <property type="term" value="C:protein-containing complex"/>
    <property type="evidence" value="ECO:0007669"/>
    <property type="project" value="UniProtKB-ARBA"/>
</dbReference>
<evidence type="ECO:0008006" key="10">
    <source>
        <dbReference type="Google" id="ProtNLM"/>
    </source>
</evidence>
<dbReference type="GO" id="GO:0005634">
    <property type="term" value="C:nucleus"/>
    <property type="evidence" value="ECO:0007669"/>
    <property type="project" value="TreeGrafter"/>
</dbReference>
<feature type="region of interest" description="Disordered" evidence="5">
    <location>
        <begin position="855"/>
        <end position="876"/>
    </location>
</feature>
<dbReference type="GeneID" id="4387322"/>
<dbReference type="STRING" id="306901.Q2HFP5"/>
<dbReference type="Gene3D" id="1.25.40.430">
    <property type="match status" value="1"/>
</dbReference>
<feature type="compositionally biased region" description="Acidic residues" evidence="5">
    <location>
        <begin position="510"/>
        <end position="524"/>
    </location>
</feature>
<dbReference type="RefSeq" id="XP_001220180.1">
    <property type="nucleotide sequence ID" value="XM_001220179.1"/>
</dbReference>
<feature type="domain" description="Protein kinase" evidence="6">
    <location>
        <begin position="833"/>
        <end position="1199"/>
    </location>
</feature>
<evidence type="ECO:0000256" key="3">
    <source>
        <dbReference type="ARBA" id="ARBA00022838"/>
    </source>
</evidence>
<dbReference type="VEuPathDB" id="FungiDB:CHGG_00959"/>
<feature type="region of interest" description="Disordered" evidence="5">
    <location>
        <begin position="503"/>
        <end position="639"/>
    </location>
</feature>
<dbReference type="InterPro" id="IPR012572">
    <property type="entry name" value="Mad3/Bub1_II"/>
</dbReference>
<comment type="subcellular location">
    <subcellularLocation>
        <location evidence="1">Chromosome</location>
        <location evidence="1">Centromere</location>
        <location evidence="1">Kinetochore</location>
    </subcellularLocation>
</comment>
<evidence type="ECO:0000259" key="7">
    <source>
        <dbReference type="PROSITE" id="PS51489"/>
    </source>
</evidence>
<dbReference type="OrthoDB" id="248495at2759"/>
<dbReference type="GO" id="GO:0000776">
    <property type="term" value="C:kinetochore"/>
    <property type="evidence" value="ECO:0007669"/>
    <property type="project" value="UniProtKB-KW"/>
</dbReference>
<feature type="compositionally biased region" description="Polar residues" evidence="5">
    <location>
        <begin position="525"/>
        <end position="536"/>
    </location>
</feature>
<organism evidence="8 9">
    <name type="scientific">Chaetomium globosum (strain ATCC 6205 / CBS 148.51 / DSM 1962 / NBRC 6347 / NRRL 1970)</name>
    <name type="common">Soil fungus</name>
    <dbReference type="NCBI Taxonomy" id="306901"/>
    <lineage>
        <taxon>Eukaryota</taxon>
        <taxon>Fungi</taxon>
        <taxon>Dikarya</taxon>
        <taxon>Ascomycota</taxon>
        <taxon>Pezizomycotina</taxon>
        <taxon>Sordariomycetes</taxon>
        <taxon>Sordariomycetidae</taxon>
        <taxon>Sordariales</taxon>
        <taxon>Chaetomiaceae</taxon>
        <taxon>Chaetomium</taxon>
    </lineage>
</organism>
<feature type="region of interest" description="Disordered" evidence="5">
    <location>
        <begin position="239"/>
        <end position="258"/>
    </location>
</feature>
<keyword evidence="2" id="KW-0158">Chromosome</keyword>
<keyword evidence="4" id="KW-0137">Centromere</keyword>
<evidence type="ECO:0000256" key="5">
    <source>
        <dbReference type="SAM" id="MobiDB-lite"/>
    </source>
</evidence>
<accession>Q2HFP5</accession>
<evidence type="ECO:0000256" key="2">
    <source>
        <dbReference type="ARBA" id="ARBA00022454"/>
    </source>
</evidence>
<dbReference type="PROSITE" id="PS51489">
    <property type="entry name" value="BUB1_N"/>
    <property type="match status" value="1"/>
</dbReference>
<dbReference type="Gene3D" id="1.10.510.10">
    <property type="entry name" value="Transferase(Phosphotransferase) domain 1"/>
    <property type="match status" value="1"/>
</dbReference>
<dbReference type="HOGENOM" id="CLU_002115_1_0_1"/>
<dbReference type="SUPFAM" id="SSF56112">
    <property type="entry name" value="Protein kinase-like (PK-like)"/>
    <property type="match status" value="1"/>
</dbReference>
<dbReference type="Pfam" id="PF08311">
    <property type="entry name" value="Mad3_BUB1_I"/>
    <property type="match status" value="1"/>
</dbReference>
<dbReference type="FunCoup" id="Q2HFP5">
    <property type="interactions" value="401"/>
</dbReference>
<dbReference type="InterPro" id="IPR015661">
    <property type="entry name" value="Bub1/Mad3"/>
</dbReference>
<dbReference type="AlphaFoldDB" id="Q2HFP5"/>
<name>Q2HFP5_CHAGB</name>
<reference evidence="9" key="1">
    <citation type="journal article" date="2015" name="Genome Announc.">
        <title>Draft genome sequence of the cellulolytic fungus Chaetomium globosum.</title>
        <authorList>
            <person name="Cuomo C.A."/>
            <person name="Untereiner W.A."/>
            <person name="Ma L.-J."/>
            <person name="Grabherr M."/>
            <person name="Birren B.W."/>
        </authorList>
    </citation>
    <scope>NUCLEOTIDE SEQUENCE [LARGE SCALE GENOMIC DNA]</scope>
    <source>
        <strain evidence="9">ATCC 6205 / CBS 148.51 / DSM 1962 / NBRC 6347 / NRRL 1970</strain>
    </source>
</reference>
<dbReference type="SMART" id="SM00777">
    <property type="entry name" value="Mad3_BUB1_I"/>
    <property type="match status" value="1"/>
</dbReference>
<feature type="region of interest" description="Disordered" evidence="5">
    <location>
        <begin position="463"/>
        <end position="484"/>
    </location>
</feature>
<keyword evidence="3" id="KW-0995">Kinetochore</keyword>
<dbReference type="OMA" id="NCEKGVG"/>
<dbReference type="EMBL" id="CH408029">
    <property type="protein sequence ID" value="EAQ92724.1"/>
    <property type="molecule type" value="Genomic_DNA"/>
</dbReference>
<sequence>MAPKDAVNFDIIEDHKENIQALPSGRSAKKLAELFSQSPLQPQLTPSPLDTKDVNDSIRAEFEEELAQISESDDPLDIYDRYVRWTFDAYPTAQATPQSQLHTLLERATKAFVSSAQYKNDPRYVKMWLHYITFFSDAPREAFVFLSRHSIGETLALFYEEYAAWLEGAGRWAQAEEVYKLGIEREARPAARLLRKFGEFEQRREQQEVDDGPSSPALPAARPALASKVDPFATATVAHDPQAPRQPAGLGGSSSKPARSKLAIFSDADAEPAAPAMSSRGAGSKGWDSIGSLSDRKKENVVEPKPWAGETLKAGGKKSGTKMAVFRDAVTVNPANGKRERVFVDLRMIYPTPDEPGTELSFEEVWAANKGWLRHEWEDEETPSFADENSMGEVNSLADRVSQKLTIHRDVLRLDENGAPIYPKEAKPRRKKVVEVNETQISMPVFVLVIFISNTVVVKAKLDSPSGPKIKKKRRSTAEPTMTLHTKAATDDIYDIFNAPLKPAGRELGASDDEGGYESDDYTSDAESTVNTTNIPPSEAGDEGEGAGGEDDDDASDVKSVASEWSEFSMHKHIPDLERDAEERDETQVSDLIDMGQENVASASDREYDEDDDDLEPPRTRTMFVPIPPEDYIPSRRPYRDPVEAANNRLPFMTPITERTETSLDMTSDHSRYGKTPSRRRVEQLLEEDELEDELEDEEENLDLEPLSSPLREVIEEDRPKGKVAQPLLPKVKPTSAGVPFAPKALIPKGPIIKETQCNPVDESVRAEILANIHPPLSSYDGFYDHRDEKYERGAEIRKFAKAAGKGNRNSTDKTGNLGTAVVLDFPGTKSQYTIRKELGAGAFAPVYLVENSCPDGDSPTDENQHDENGPVAVMGRGTFASTHNKRYEREALKMEDPPTPWEFYMMRLAHSRLGPQHRATASLSPALEMHLYQDEGFLFLPFHPHGTLLDVVNLFRSEASGVMDEQLAMFFSIELLRTVEALHAKQIMHGDLKADNCLLRLNLDTTATNNHPDHHHPQQLSSQYHASGAGGWAGRGVTLIDFGRAIDARVFTPDVRFVADWKTTAQDCAEMREGRPWTWQIDYHGLAGTLHVLLFGKYIETVRCDAGGLATSGVGGRRYRTRESLKRYWQTEIWAECFDLLLNPGAFVEGEEGGAMPVLKGMRAVREKMERWLEGNCERGVGLKGLMGKVEAWARGRR</sequence>